<evidence type="ECO:0000313" key="6">
    <source>
        <dbReference type="Proteomes" id="UP000323000"/>
    </source>
</evidence>
<dbReference type="Pfam" id="PF03018">
    <property type="entry name" value="Dirigent"/>
    <property type="match status" value="1"/>
</dbReference>
<feature type="signal peptide" evidence="4">
    <location>
        <begin position="1"/>
        <end position="21"/>
    </location>
</feature>
<comment type="caution">
    <text evidence="5">The sequence shown here is derived from an EMBL/GenBank/DDBJ whole genome shotgun (WGS) entry which is preliminary data.</text>
</comment>
<comment type="similarity">
    <text evidence="1 4">Belongs to the plant dirigent protein family.</text>
</comment>
<protein>
    <recommendedName>
        <fullName evidence="4">Dirigent protein</fullName>
    </recommendedName>
</protein>
<keyword evidence="6" id="KW-1185">Reference proteome</keyword>
<gene>
    <name evidence="5" type="ORF">EZV62_025669</name>
</gene>
<comment type="subcellular location">
    <subcellularLocation>
        <location evidence="4">Secreted</location>
        <location evidence="4">Extracellular space</location>
        <location evidence="4">Apoplast</location>
    </subcellularLocation>
</comment>
<evidence type="ECO:0000256" key="3">
    <source>
        <dbReference type="ARBA" id="ARBA00022525"/>
    </source>
</evidence>
<dbReference type="InterPro" id="IPR044859">
    <property type="entry name" value="Allene_oxi_cyc_Dirigent"/>
</dbReference>
<dbReference type="OrthoDB" id="1864232at2759"/>
<dbReference type="InterPro" id="IPR004265">
    <property type="entry name" value="Dirigent"/>
</dbReference>
<keyword evidence="4" id="KW-0052">Apoplast</keyword>
<dbReference type="EMBL" id="VAHF01000012">
    <property type="protein sequence ID" value="TXG49794.1"/>
    <property type="molecule type" value="Genomic_DNA"/>
</dbReference>
<proteinExistence type="inferred from homology"/>
<reference evidence="6" key="1">
    <citation type="journal article" date="2019" name="Gigascience">
        <title>De novo genome assembly of the endangered Acer yangbiense, a plant species with extremely small populations endemic to Yunnan Province, China.</title>
        <authorList>
            <person name="Yang J."/>
            <person name="Wariss H.M."/>
            <person name="Tao L."/>
            <person name="Zhang R."/>
            <person name="Yun Q."/>
            <person name="Hollingsworth P."/>
            <person name="Dao Z."/>
            <person name="Luo G."/>
            <person name="Guo H."/>
            <person name="Ma Y."/>
            <person name="Sun W."/>
        </authorList>
    </citation>
    <scope>NUCLEOTIDE SEQUENCE [LARGE SCALE GENOMIC DNA]</scope>
    <source>
        <strain evidence="6">cv. Malutang</strain>
    </source>
</reference>
<keyword evidence="4" id="KW-0732">Signal</keyword>
<name>A0A5C7GYG7_9ROSI</name>
<evidence type="ECO:0000313" key="5">
    <source>
        <dbReference type="EMBL" id="TXG49794.1"/>
    </source>
</evidence>
<dbReference type="GO" id="GO:0048046">
    <property type="term" value="C:apoplast"/>
    <property type="evidence" value="ECO:0007669"/>
    <property type="project" value="UniProtKB-SubCell"/>
</dbReference>
<evidence type="ECO:0000256" key="4">
    <source>
        <dbReference type="RuleBase" id="RU363099"/>
    </source>
</evidence>
<comment type="function">
    <text evidence="4">Dirigent proteins impart stereoselectivity on the phenoxy radical-coupling reaction, yielding optically active lignans from two molecules of coniferyl alcohol in the biosynthesis of lignans, flavonolignans, and alkaloids and thus plays a central role in plant secondary metabolism.</text>
</comment>
<accession>A0A5C7GYG7</accession>
<dbReference type="GO" id="GO:0009699">
    <property type="term" value="P:phenylpropanoid biosynthetic process"/>
    <property type="evidence" value="ECO:0007669"/>
    <property type="project" value="UniProtKB-ARBA"/>
</dbReference>
<dbReference type="Proteomes" id="UP000323000">
    <property type="component" value="Chromosome 12"/>
</dbReference>
<evidence type="ECO:0000256" key="2">
    <source>
        <dbReference type="ARBA" id="ARBA00011738"/>
    </source>
</evidence>
<dbReference type="PANTHER" id="PTHR21495">
    <property type="entry name" value="NUCLEOPORIN-RELATED"/>
    <property type="match status" value="1"/>
</dbReference>
<evidence type="ECO:0000256" key="1">
    <source>
        <dbReference type="ARBA" id="ARBA00010746"/>
    </source>
</evidence>
<keyword evidence="3 4" id="KW-0964">Secreted</keyword>
<feature type="chain" id="PRO_5023159070" description="Dirigent protein" evidence="4">
    <location>
        <begin position="22"/>
        <end position="150"/>
    </location>
</feature>
<organism evidence="5 6">
    <name type="scientific">Acer yangbiense</name>
    <dbReference type="NCBI Taxonomy" id="1000413"/>
    <lineage>
        <taxon>Eukaryota</taxon>
        <taxon>Viridiplantae</taxon>
        <taxon>Streptophyta</taxon>
        <taxon>Embryophyta</taxon>
        <taxon>Tracheophyta</taxon>
        <taxon>Spermatophyta</taxon>
        <taxon>Magnoliopsida</taxon>
        <taxon>eudicotyledons</taxon>
        <taxon>Gunneridae</taxon>
        <taxon>Pentapetalae</taxon>
        <taxon>rosids</taxon>
        <taxon>malvids</taxon>
        <taxon>Sapindales</taxon>
        <taxon>Sapindaceae</taxon>
        <taxon>Hippocastanoideae</taxon>
        <taxon>Acereae</taxon>
        <taxon>Acer</taxon>
    </lineage>
</organism>
<dbReference type="Gene3D" id="2.40.480.10">
    <property type="entry name" value="Allene oxide cyclase-like"/>
    <property type="match status" value="1"/>
</dbReference>
<sequence length="150" mass="16597">MAKNLIILCILLLHFSALTVASEESDEFFSKKISSLQSFKNEKLTHLHFYFHDIVTAKNPTAVRVAEATMTNASSTFFGAVSMMDDPLTVAPELSSKMVGRAQGIYAEMPIVGGSGVFRFARGYAQAKTYSWNPKTGNAVVEYNVYVLHY</sequence>
<dbReference type="AlphaFoldDB" id="A0A5C7GYG7"/>
<comment type="subunit">
    <text evidence="2 4">Homodimer.</text>
</comment>